<evidence type="ECO:0000259" key="2">
    <source>
        <dbReference type="Pfam" id="PF03551"/>
    </source>
</evidence>
<evidence type="ECO:0000313" key="3">
    <source>
        <dbReference type="EMBL" id="SEP15352.1"/>
    </source>
</evidence>
<dbReference type="PANTHER" id="PTHR43252:SF7">
    <property type="entry name" value="TRANSCRIPTIONAL REGULATOR YQJI"/>
    <property type="match status" value="1"/>
</dbReference>
<feature type="region of interest" description="Disordered" evidence="1">
    <location>
        <begin position="1"/>
        <end position="42"/>
    </location>
</feature>
<dbReference type="InterPro" id="IPR036390">
    <property type="entry name" value="WH_DNA-bd_sf"/>
</dbReference>
<dbReference type="Proteomes" id="UP000199615">
    <property type="component" value="Unassembled WGS sequence"/>
</dbReference>
<organism evidence="3 4">
    <name type="scientific">Rhodopseudomonas pseudopalustris</name>
    <dbReference type="NCBI Taxonomy" id="1513892"/>
    <lineage>
        <taxon>Bacteria</taxon>
        <taxon>Pseudomonadati</taxon>
        <taxon>Pseudomonadota</taxon>
        <taxon>Alphaproteobacteria</taxon>
        <taxon>Hyphomicrobiales</taxon>
        <taxon>Nitrobacteraceae</taxon>
        <taxon>Rhodopseudomonas</taxon>
    </lineage>
</organism>
<feature type="compositionally biased region" description="Gly residues" evidence="1">
    <location>
        <begin position="17"/>
        <end position="42"/>
    </location>
</feature>
<dbReference type="InterPro" id="IPR005149">
    <property type="entry name" value="Tscrpt_reg_PadR_N"/>
</dbReference>
<sequence>MNMSEHNSQGADASPGGFRGGRGGAGGRDMGGQGMGGSGVGRRGMRAGRMLGQGDLKLLALALIAELPRHGYDIIKVVEEATGGNYAPSSSLVYPTLTLLEELGHLRSQSEGSKKLYVITDEGQAHLAANRTVADVAFKRLAAYRKRGSLPCRHHRDAEPNEVEHAGLPALMRAALDNLSDVAGKRILQDPATEAELVAIVARVAGELRKV</sequence>
<dbReference type="Gene3D" id="1.10.10.10">
    <property type="entry name" value="Winged helix-like DNA-binding domain superfamily/Winged helix DNA-binding domain"/>
    <property type="match status" value="1"/>
</dbReference>
<feature type="domain" description="Transcription regulator PadR N-terminal" evidence="2">
    <location>
        <begin position="61"/>
        <end position="128"/>
    </location>
</feature>
<dbReference type="AlphaFoldDB" id="A0A1H8VIS0"/>
<evidence type="ECO:0000256" key="1">
    <source>
        <dbReference type="SAM" id="MobiDB-lite"/>
    </source>
</evidence>
<reference evidence="4" key="1">
    <citation type="submission" date="2016-10" db="EMBL/GenBank/DDBJ databases">
        <authorList>
            <person name="Varghese N."/>
            <person name="Submissions S."/>
        </authorList>
    </citation>
    <scope>NUCLEOTIDE SEQUENCE [LARGE SCALE GENOMIC DNA]</scope>
    <source>
        <strain evidence="4">DSM 123</strain>
    </source>
</reference>
<dbReference type="RefSeq" id="WP_092685367.1">
    <property type="nucleotide sequence ID" value="NZ_FODT01000009.1"/>
</dbReference>
<dbReference type="OrthoDB" id="9814826at2"/>
<dbReference type="SUPFAM" id="SSF46785">
    <property type="entry name" value="Winged helix' DNA-binding domain"/>
    <property type="match status" value="1"/>
</dbReference>
<keyword evidence="4" id="KW-1185">Reference proteome</keyword>
<dbReference type="InterPro" id="IPR036388">
    <property type="entry name" value="WH-like_DNA-bd_sf"/>
</dbReference>
<dbReference type="PANTHER" id="PTHR43252">
    <property type="entry name" value="TRANSCRIPTIONAL REGULATOR YQJI"/>
    <property type="match status" value="1"/>
</dbReference>
<evidence type="ECO:0000313" key="4">
    <source>
        <dbReference type="Proteomes" id="UP000199615"/>
    </source>
</evidence>
<dbReference type="Pfam" id="PF03551">
    <property type="entry name" value="PadR"/>
    <property type="match status" value="1"/>
</dbReference>
<gene>
    <name evidence="3" type="ORF">SAMN05444123_10911</name>
</gene>
<protein>
    <submittedName>
        <fullName evidence="3">Transcriptional regulator, PadR family</fullName>
    </submittedName>
</protein>
<feature type="compositionally biased region" description="Polar residues" evidence="1">
    <location>
        <begin position="1"/>
        <end position="11"/>
    </location>
</feature>
<name>A0A1H8VIS0_9BRAD</name>
<dbReference type="EMBL" id="FODT01000009">
    <property type="protein sequence ID" value="SEP15352.1"/>
    <property type="molecule type" value="Genomic_DNA"/>
</dbReference>
<proteinExistence type="predicted"/>
<accession>A0A1H8VIS0</accession>